<accession>B6QMI9</accession>
<proteinExistence type="predicted"/>
<dbReference type="GO" id="GO:0004523">
    <property type="term" value="F:RNA-DNA hybrid ribonuclease activity"/>
    <property type="evidence" value="ECO:0007669"/>
    <property type="project" value="InterPro"/>
</dbReference>
<dbReference type="InterPro" id="IPR012337">
    <property type="entry name" value="RNaseH-like_sf"/>
</dbReference>
<evidence type="ECO:0000259" key="1">
    <source>
        <dbReference type="Pfam" id="PF00075"/>
    </source>
</evidence>
<dbReference type="Pfam" id="PF00075">
    <property type="entry name" value="RNase_H"/>
    <property type="match status" value="1"/>
</dbReference>
<dbReference type="VEuPathDB" id="FungiDB:PMAA_060570"/>
<reference evidence="3" key="1">
    <citation type="journal article" date="2015" name="Genome Announc.">
        <title>Genome sequence of the AIDS-associated pathogen Penicillium marneffei (ATCC18224) and its near taxonomic relative Talaromyces stipitatus (ATCC10500).</title>
        <authorList>
            <person name="Nierman W.C."/>
            <person name="Fedorova-Abrams N.D."/>
            <person name="Andrianopoulos A."/>
        </authorList>
    </citation>
    <scope>NUCLEOTIDE SEQUENCE [LARGE SCALE GENOMIC DNA]</scope>
    <source>
        <strain evidence="3">ATCC 18224 / CBS 334.59 / QM 7333</strain>
    </source>
</reference>
<dbReference type="HOGENOM" id="CLU_000680_30_0_1"/>
<dbReference type="STRING" id="441960.B6QMI9"/>
<dbReference type="CDD" id="cd09276">
    <property type="entry name" value="Rnase_HI_RT_non_LTR"/>
    <property type="match status" value="1"/>
</dbReference>
<feature type="domain" description="RNase H type-1" evidence="1">
    <location>
        <begin position="166"/>
        <end position="253"/>
    </location>
</feature>
<evidence type="ECO:0000313" key="3">
    <source>
        <dbReference type="Proteomes" id="UP000001294"/>
    </source>
</evidence>
<dbReference type="Gene3D" id="3.30.420.10">
    <property type="entry name" value="Ribonuclease H-like superfamily/Ribonuclease H"/>
    <property type="match status" value="1"/>
</dbReference>
<name>B6QMI9_TALMQ</name>
<dbReference type="SUPFAM" id="SSF53098">
    <property type="entry name" value="Ribonuclease H-like"/>
    <property type="match status" value="1"/>
</dbReference>
<protein>
    <recommendedName>
        <fullName evidence="1">RNase H type-1 domain-containing protein</fullName>
    </recommendedName>
</protein>
<evidence type="ECO:0000313" key="2">
    <source>
        <dbReference type="EMBL" id="EEA22277.1"/>
    </source>
</evidence>
<dbReference type="GO" id="GO:0003676">
    <property type="term" value="F:nucleic acid binding"/>
    <property type="evidence" value="ECO:0007669"/>
    <property type="project" value="InterPro"/>
</dbReference>
<gene>
    <name evidence="2" type="ORF">PMAA_060570</name>
</gene>
<dbReference type="InterPro" id="IPR036397">
    <property type="entry name" value="RNaseH_sf"/>
</dbReference>
<keyword evidence="3" id="KW-1185">Reference proteome</keyword>
<dbReference type="PhylomeDB" id="B6QMI9"/>
<organism evidence="2 3">
    <name type="scientific">Talaromyces marneffei (strain ATCC 18224 / CBS 334.59 / QM 7333)</name>
    <name type="common">Penicillium marneffei</name>
    <dbReference type="NCBI Taxonomy" id="441960"/>
    <lineage>
        <taxon>Eukaryota</taxon>
        <taxon>Fungi</taxon>
        <taxon>Dikarya</taxon>
        <taxon>Ascomycota</taxon>
        <taxon>Pezizomycotina</taxon>
        <taxon>Eurotiomycetes</taxon>
        <taxon>Eurotiomycetidae</taxon>
        <taxon>Eurotiales</taxon>
        <taxon>Trichocomaceae</taxon>
        <taxon>Talaromyces</taxon>
        <taxon>Talaromyces sect. Talaromyces</taxon>
    </lineage>
</organism>
<dbReference type="AlphaFoldDB" id="B6QMI9"/>
<sequence>MLPKAPIGALIREAALEPANVLLDARKAGYVTRLLGLPETHLTAQLLPVTLRHGDTHAQPGEQPLDDREWALSNDRVPKRIGQRLAKHLAQRLTKDPSGGIERTVQNAPAAFPGTTRVLGTEQALIEAAEQDDGRTGAGVALQTVPEALWEHLELLIYTGFEVFDAELVGVASALEWALERHLPGPIHVLLDAQNAIKRLQSTEPGAGQSLALRPHMTASRLRLSGRPVTIQWVPGHNRVEGNEQADQAAKPTASKPAGPGFEGLLRWRIGLVRTLMPRGWGLDRIAAKAPKRVASRSYQLKTGHAPIGTYLHRIKARDSPECGACGELRETISHIIFECRGRRGPRRILYKGLADAGVPLPIAAEDAPEARLFSEPKATTALLQFVASANLFRDKEQATREAELGDHWGWEALRGWEDTGVG</sequence>
<dbReference type="Proteomes" id="UP000001294">
    <property type="component" value="Unassembled WGS sequence"/>
</dbReference>
<dbReference type="OrthoDB" id="4226915at2759"/>
<dbReference type="EMBL" id="DS995903">
    <property type="protein sequence ID" value="EEA22277.1"/>
    <property type="molecule type" value="Genomic_DNA"/>
</dbReference>
<dbReference type="InterPro" id="IPR002156">
    <property type="entry name" value="RNaseH_domain"/>
</dbReference>